<reference evidence="3 4" key="1">
    <citation type="submission" date="2019-01" db="EMBL/GenBank/DDBJ databases">
        <title>Genomes sequencing and comparative genomics of infectious freshwater microsporidia, Cucumispora dikerogammari and Thelohania contejeani.</title>
        <authorList>
            <person name="Cormier A."/>
            <person name="Giraud I."/>
            <person name="Wattier R."/>
            <person name="Teixeira M."/>
            <person name="Grandjean F."/>
            <person name="Rigaud T."/>
            <person name="Cordaux R."/>
        </authorList>
    </citation>
    <scope>NUCLEOTIDE SEQUENCE [LARGE SCALE GENOMIC DNA]</scope>
    <source>
        <strain evidence="3">T1</strain>
        <tissue evidence="3">Spores</tissue>
    </source>
</reference>
<accession>A0ABQ7HY66</accession>
<proteinExistence type="predicted"/>
<dbReference type="PANTHER" id="PTHR46734">
    <property type="entry name" value="TELOMERIC REPEAT-BINDING FACTOR 1 TERF1"/>
    <property type="match status" value="1"/>
</dbReference>
<protein>
    <submittedName>
        <fullName evidence="3">Telomere-associated protein 1</fullName>
    </submittedName>
</protein>
<dbReference type="SMART" id="SM00717">
    <property type="entry name" value="SANT"/>
    <property type="match status" value="1"/>
</dbReference>
<keyword evidence="4" id="KW-1185">Reference proteome</keyword>
<feature type="domain" description="Myb-like" evidence="2">
    <location>
        <begin position="49"/>
        <end position="103"/>
    </location>
</feature>
<name>A0ABQ7HY66_9MICR</name>
<sequence length="196" mass="22945">MENMISEDSDNIIYHLTEELGRDEDKDSPIKQRKHIKGVNVDYRKTRSNPTPWTAAEISDLKDGIKRHGIGKWKAILSDPKYKFAECRTSVSLKDKYRLLSRNTSYYQCKPKEFVFVDVDNEIIKDALGCYTIYKERYPYEAAVRMAKYYGLGNNGPEVFYLMDVNKPGCSHVYEAEMMDNVLKIKKKKELYIERT</sequence>
<evidence type="ECO:0000313" key="4">
    <source>
        <dbReference type="Proteomes" id="UP001516464"/>
    </source>
</evidence>
<comment type="caution">
    <text evidence="3">The sequence shown here is derived from an EMBL/GenBank/DDBJ whole genome shotgun (WGS) entry which is preliminary data.</text>
</comment>
<dbReference type="SUPFAM" id="SSF46689">
    <property type="entry name" value="Homeodomain-like"/>
    <property type="match status" value="1"/>
</dbReference>
<dbReference type="InterPro" id="IPR001005">
    <property type="entry name" value="SANT/Myb"/>
</dbReference>
<dbReference type="InterPro" id="IPR052450">
    <property type="entry name" value="TRBD-Containing_Protein"/>
</dbReference>
<dbReference type="Pfam" id="PF00249">
    <property type="entry name" value="Myb_DNA-binding"/>
    <property type="match status" value="1"/>
</dbReference>
<gene>
    <name evidence="3" type="primary">TAY1</name>
    <name evidence="3" type="ORF">TCON_1699</name>
</gene>
<dbReference type="Proteomes" id="UP001516464">
    <property type="component" value="Unassembled WGS sequence"/>
</dbReference>
<dbReference type="CDD" id="cd11660">
    <property type="entry name" value="SANT_TRF"/>
    <property type="match status" value="1"/>
</dbReference>
<evidence type="ECO:0000256" key="1">
    <source>
        <dbReference type="ARBA" id="ARBA00023242"/>
    </source>
</evidence>
<dbReference type="EMBL" id="SBIQ01000131">
    <property type="protein sequence ID" value="KAF7683089.1"/>
    <property type="molecule type" value="Genomic_DNA"/>
</dbReference>
<evidence type="ECO:0000313" key="3">
    <source>
        <dbReference type="EMBL" id="KAF7683089.1"/>
    </source>
</evidence>
<organism evidence="3 4">
    <name type="scientific">Astathelohania contejeani</name>
    <dbReference type="NCBI Taxonomy" id="164912"/>
    <lineage>
        <taxon>Eukaryota</taxon>
        <taxon>Fungi</taxon>
        <taxon>Fungi incertae sedis</taxon>
        <taxon>Microsporidia</taxon>
        <taxon>Astathelohaniidae</taxon>
        <taxon>Astathelohania</taxon>
    </lineage>
</organism>
<dbReference type="Gene3D" id="1.10.246.220">
    <property type="match status" value="1"/>
</dbReference>
<dbReference type="PANTHER" id="PTHR46734:SF1">
    <property type="entry name" value="TELOMERIC REPEAT-BINDING FACTOR 1"/>
    <property type="match status" value="1"/>
</dbReference>
<dbReference type="InterPro" id="IPR009057">
    <property type="entry name" value="Homeodomain-like_sf"/>
</dbReference>
<keyword evidence="1" id="KW-0539">Nucleus</keyword>
<evidence type="ECO:0000259" key="2">
    <source>
        <dbReference type="SMART" id="SM00717"/>
    </source>
</evidence>